<dbReference type="InterPro" id="IPR022751">
    <property type="entry name" value="Alpha_mannosyltransferase"/>
</dbReference>
<sequence length="460" mass="53034">MPDNSTMRWVFVCMSCFTLGVILSNINNPRLFSVQNECPPVKSSVLRAIPSALQVQGRPIIIPHTSISPIVTEDDYERGIIICIHNNVAEMGVSLIRELRCLGNFELIQVYHCFPEELSDENRALLTRNDMRVEIVDVCTDIMAKTGVENLFQGDVDIAKTFQSYWIKPLAMYHTKLRQVIMLDADAILLKDPAVVRQMSGYVRTGTTFFRDRIIKSNMFLSEKRKSGQTNLHYLIDSFPYKTYNLSGPEPSDRLKRMHSWRGLSAHTMDSSMVVIDKNRAGKALEVLKELFLKTRLSLRFSWGDKESFWLAFELAHQDYFFTPWGVSLTESVPNNDAAHPDTMCGTFTHFLPTENASEPPDLLHINGKTVLEPYPFGLRGNAERWPSRMFNVNPTLVTPRYRHSDDVDISDREMYCLNNLGSVRFPYYVFRYLLRRRYHFFAVKTHVYEALDSCLDHTN</sequence>
<dbReference type="PANTHER" id="PTHR31392:SF1">
    <property type="entry name" value="ALPHA-1,3-MANNOSYLTRANSFERASE MNN1-RELATED"/>
    <property type="match status" value="1"/>
</dbReference>
<dbReference type="Pfam" id="PF11051">
    <property type="entry name" value="Mannosyl_trans3"/>
    <property type="match status" value="1"/>
</dbReference>
<protein>
    <recommendedName>
        <fullName evidence="12">Nucleotide-diphospho-sugar transferase</fullName>
    </recommendedName>
</protein>
<comment type="caution">
    <text evidence="10">The sequence shown here is derived from an EMBL/GenBank/DDBJ whole genome shotgun (WGS) entry which is preliminary data.</text>
</comment>
<evidence type="ECO:0000256" key="7">
    <source>
        <dbReference type="ARBA" id="ARBA00022989"/>
    </source>
</evidence>
<keyword evidence="6" id="KW-0735">Signal-anchor</keyword>
<accession>A0ABN8D0F4</accession>
<evidence type="ECO:0000256" key="9">
    <source>
        <dbReference type="ARBA" id="ARBA00023180"/>
    </source>
</evidence>
<evidence type="ECO:0000256" key="1">
    <source>
        <dbReference type="ARBA" id="ARBA00004606"/>
    </source>
</evidence>
<comment type="subcellular location">
    <subcellularLocation>
        <location evidence="1">Membrane</location>
        <topology evidence="1">Single-pass type II membrane protein</topology>
    </subcellularLocation>
</comment>
<dbReference type="InterPro" id="IPR029044">
    <property type="entry name" value="Nucleotide-diphossugar_trans"/>
</dbReference>
<evidence type="ECO:0000256" key="3">
    <source>
        <dbReference type="ARBA" id="ARBA00022676"/>
    </source>
</evidence>
<proteinExistence type="inferred from homology"/>
<keyword evidence="8" id="KW-0472">Membrane</keyword>
<keyword evidence="9" id="KW-0325">Glycoprotein</keyword>
<gene>
    <name evidence="10" type="ORF">PBS001_LOCUS5374</name>
</gene>
<keyword evidence="3" id="KW-0328">Glycosyltransferase</keyword>
<comment type="similarity">
    <text evidence="2">Belongs to the MNN1/MNT family.</text>
</comment>
<evidence type="ECO:0000256" key="8">
    <source>
        <dbReference type="ARBA" id="ARBA00023136"/>
    </source>
</evidence>
<evidence type="ECO:0000313" key="10">
    <source>
        <dbReference type="EMBL" id="CAH0518820.1"/>
    </source>
</evidence>
<dbReference type="SUPFAM" id="SSF53448">
    <property type="entry name" value="Nucleotide-diphospho-sugar transferases"/>
    <property type="match status" value="1"/>
</dbReference>
<evidence type="ECO:0008006" key="12">
    <source>
        <dbReference type="Google" id="ProtNLM"/>
    </source>
</evidence>
<dbReference type="Proteomes" id="UP001158986">
    <property type="component" value="Unassembled WGS sequence"/>
</dbReference>
<reference evidence="10 11" key="1">
    <citation type="submission" date="2021-11" db="EMBL/GenBank/DDBJ databases">
        <authorList>
            <person name="Islam A."/>
            <person name="Islam S."/>
            <person name="Flora M.S."/>
            <person name="Rahman M."/>
            <person name="Ziaur R.M."/>
            <person name="Epstein J.H."/>
            <person name="Hassan M."/>
            <person name="Klassen M."/>
            <person name="Woodard K."/>
            <person name="Webb A."/>
            <person name="Webby R.J."/>
            <person name="El Zowalaty M.E."/>
        </authorList>
    </citation>
    <scope>NUCLEOTIDE SEQUENCE [LARGE SCALE GENOMIC DNA]</scope>
    <source>
        <strain evidence="10">Pbs1</strain>
    </source>
</reference>
<keyword evidence="7" id="KW-1133">Transmembrane helix</keyword>
<organism evidence="10 11">
    <name type="scientific">Peronospora belbahrii</name>
    <dbReference type="NCBI Taxonomy" id="622444"/>
    <lineage>
        <taxon>Eukaryota</taxon>
        <taxon>Sar</taxon>
        <taxon>Stramenopiles</taxon>
        <taxon>Oomycota</taxon>
        <taxon>Peronosporomycetes</taxon>
        <taxon>Peronosporales</taxon>
        <taxon>Peronosporaceae</taxon>
        <taxon>Peronospora</taxon>
    </lineage>
</organism>
<keyword evidence="11" id="KW-1185">Reference proteome</keyword>
<keyword evidence="4" id="KW-0808">Transferase</keyword>
<evidence type="ECO:0000313" key="11">
    <source>
        <dbReference type="Proteomes" id="UP001158986"/>
    </source>
</evidence>
<evidence type="ECO:0000256" key="5">
    <source>
        <dbReference type="ARBA" id="ARBA00022692"/>
    </source>
</evidence>
<evidence type="ECO:0000256" key="6">
    <source>
        <dbReference type="ARBA" id="ARBA00022968"/>
    </source>
</evidence>
<dbReference type="EMBL" id="CAKLCB010000268">
    <property type="protein sequence ID" value="CAH0518820.1"/>
    <property type="molecule type" value="Genomic_DNA"/>
</dbReference>
<evidence type="ECO:0000256" key="2">
    <source>
        <dbReference type="ARBA" id="ARBA00009105"/>
    </source>
</evidence>
<evidence type="ECO:0000256" key="4">
    <source>
        <dbReference type="ARBA" id="ARBA00022679"/>
    </source>
</evidence>
<keyword evidence="5" id="KW-0812">Transmembrane</keyword>
<dbReference type="PANTHER" id="PTHR31392">
    <property type="entry name" value="ALPHA-1,3-MANNOSYLTRANSFERASE MNN1-RELATED"/>
    <property type="match status" value="1"/>
</dbReference>
<name>A0ABN8D0F4_9STRA</name>